<dbReference type="EMBL" id="JBHSJF010000008">
    <property type="protein sequence ID" value="MFC5069735.1"/>
    <property type="molecule type" value="Genomic_DNA"/>
</dbReference>
<keyword evidence="7" id="KW-1185">Reference proteome</keyword>
<feature type="domain" description="Flagellin C-terminal" evidence="5">
    <location>
        <begin position="273"/>
        <end position="355"/>
    </location>
</feature>
<feature type="domain" description="Flagellin N-terminal" evidence="4">
    <location>
        <begin position="6"/>
        <end position="140"/>
    </location>
</feature>
<name>A0ABV9Z430_9HYPH</name>
<dbReference type="InterPro" id="IPR046358">
    <property type="entry name" value="Flagellin_C"/>
</dbReference>
<comment type="similarity">
    <text evidence="1 3">Belongs to the bacterial flagellin family.</text>
</comment>
<organism evidence="6 7">
    <name type="scientific">Flaviflagellibacter deserti</name>
    <dbReference type="NCBI Taxonomy" id="2267266"/>
    <lineage>
        <taxon>Bacteria</taxon>
        <taxon>Pseudomonadati</taxon>
        <taxon>Pseudomonadota</taxon>
        <taxon>Alphaproteobacteria</taxon>
        <taxon>Hyphomicrobiales</taxon>
        <taxon>Flaviflagellibacter</taxon>
    </lineage>
</organism>
<keyword evidence="6" id="KW-0282">Flagellum</keyword>
<protein>
    <recommendedName>
        <fullName evidence="3">Flagellin</fullName>
    </recommendedName>
</protein>
<dbReference type="Proteomes" id="UP001595796">
    <property type="component" value="Unassembled WGS sequence"/>
</dbReference>
<proteinExistence type="inferred from homology"/>
<keyword evidence="3" id="KW-0964">Secreted</keyword>
<evidence type="ECO:0000313" key="6">
    <source>
        <dbReference type="EMBL" id="MFC5069735.1"/>
    </source>
</evidence>
<dbReference type="InterPro" id="IPR001492">
    <property type="entry name" value="Flagellin"/>
</dbReference>
<dbReference type="Pfam" id="PF00700">
    <property type="entry name" value="Flagellin_C"/>
    <property type="match status" value="1"/>
</dbReference>
<comment type="function">
    <text evidence="3">Flagellin is the subunit protein which polymerizes to form the filaments of bacterial flagella.</text>
</comment>
<dbReference type="RefSeq" id="WP_114956250.1">
    <property type="nucleotide sequence ID" value="NZ_JBHSJF010000008.1"/>
</dbReference>
<keyword evidence="6" id="KW-0969">Cilium</keyword>
<reference evidence="7" key="1">
    <citation type="journal article" date="2019" name="Int. J. Syst. Evol. Microbiol.">
        <title>The Global Catalogue of Microorganisms (GCM) 10K type strain sequencing project: providing services to taxonomists for standard genome sequencing and annotation.</title>
        <authorList>
            <consortium name="The Broad Institute Genomics Platform"/>
            <consortium name="The Broad Institute Genome Sequencing Center for Infectious Disease"/>
            <person name="Wu L."/>
            <person name="Ma J."/>
        </authorList>
    </citation>
    <scope>NUCLEOTIDE SEQUENCE [LARGE SCALE GENOMIC DNA]</scope>
    <source>
        <strain evidence="7">CGMCC 1.16444</strain>
    </source>
</reference>
<evidence type="ECO:0000259" key="4">
    <source>
        <dbReference type="Pfam" id="PF00669"/>
    </source>
</evidence>
<evidence type="ECO:0000256" key="3">
    <source>
        <dbReference type="RuleBase" id="RU362073"/>
    </source>
</evidence>
<comment type="caution">
    <text evidence="6">The sequence shown here is derived from an EMBL/GenBank/DDBJ whole genome shotgun (WGS) entry which is preliminary data.</text>
</comment>
<dbReference type="InterPro" id="IPR001029">
    <property type="entry name" value="Flagellin_N"/>
</dbReference>
<keyword evidence="6" id="KW-0966">Cell projection</keyword>
<keyword evidence="2 3" id="KW-0975">Bacterial flagellum</keyword>
<evidence type="ECO:0000259" key="5">
    <source>
        <dbReference type="Pfam" id="PF00700"/>
    </source>
</evidence>
<evidence type="ECO:0000256" key="2">
    <source>
        <dbReference type="ARBA" id="ARBA00023143"/>
    </source>
</evidence>
<accession>A0ABV9Z430</accession>
<dbReference type="Pfam" id="PF00669">
    <property type="entry name" value="Flagellin_N"/>
    <property type="match status" value="1"/>
</dbReference>
<gene>
    <name evidence="6" type="ORF">ACFPFW_17105</name>
</gene>
<dbReference type="PANTHER" id="PTHR42792:SF1">
    <property type="entry name" value="FLAGELLAR HOOK-ASSOCIATED PROTEIN 3"/>
    <property type="match status" value="1"/>
</dbReference>
<evidence type="ECO:0000256" key="1">
    <source>
        <dbReference type="ARBA" id="ARBA00005709"/>
    </source>
</evidence>
<evidence type="ECO:0000313" key="7">
    <source>
        <dbReference type="Proteomes" id="UP001595796"/>
    </source>
</evidence>
<dbReference type="NCBIfam" id="NF004669">
    <property type="entry name" value="PRK06008.1"/>
    <property type="match status" value="1"/>
</dbReference>
<dbReference type="PANTHER" id="PTHR42792">
    <property type="entry name" value="FLAGELLIN"/>
    <property type="match status" value="1"/>
</dbReference>
<dbReference type="SUPFAM" id="SSF64518">
    <property type="entry name" value="Phase 1 flagellin"/>
    <property type="match status" value="1"/>
</dbReference>
<sequence length="355" mass="38030">MKTTFISTQAVSSATRLSIMKMQAELAKNSKELGSGRWADVGLELGNKTGRTVSLRQDFARLDSIKDTNGLVMSRLDGSQAALEGMLKMAQDFSASLIGVRTGDTGADVIQDDAKNNLQALIASLNTSIDGEYLFAGIDTDVRPVTDYYATPVVPGTGPKAAVDDAFLTAFGMAQNDPAVINITPAAMDAFLNGAFAAMFDPAAWTDPTTGWSSASDQNVRSRISTSELVDTSANANEAAFRKIAMAYTMVTEFASSNLSEGAYQTVIDKAAEIVGEAISSTTVVMARLGTAQERVKNANDRMDVQMKILNTHINDLELVDPYEAQTRVTALETQLDMAYALTARAQQLSLLNYL</sequence>
<dbReference type="Gene3D" id="1.20.1330.10">
    <property type="entry name" value="f41 fragment of flagellin, N-terminal domain"/>
    <property type="match status" value="1"/>
</dbReference>
<comment type="subcellular location">
    <subcellularLocation>
        <location evidence="3">Secreted</location>
    </subcellularLocation>
    <subcellularLocation>
        <location evidence="3">Bacterial flagellum</location>
    </subcellularLocation>
</comment>